<organism evidence="1 2">
    <name type="scientific">Virgibacillus dokdonensis</name>
    <dbReference type="NCBI Taxonomy" id="302167"/>
    <lineage>
        <taxon>Bacteria</taxon>
        <taxon>Bacillati</taxon>
        <taxon>Bacillota</taxon>
        <taxon>Bacilli</taxon>
        <taxon>Bacillales</taxon>
        <taxon>Bacillaceae</taxon>
        <taxon>Virgibacillus</taxon>
    </lineage>
</organism>
<dbReference type="AlphaFoldDB" id="A0A3E0WU79"/>
<dbReference type="RefSeq" id="WP_116277928.1">
    <property type="nucleotide sequence ID" value="NZ_NFZX01000012.1"/>
</dbReference>
<evidence type="ECO:0000313" key="2">
    <source>
        <dbReference type="Proteomes" id="UP000256488"/>
    </source>
</evidence>
<name>A0A3E0WU79_9BACI</name>
<dbReference type="Proteomes" id="UP000256488">
    <property type="component" value="Unassembled WGS sequence"/>
</dbReference>
<evidence type="ECO:0000313" key="1">
    <source>
        <dbReference type="EMBL" id="RFA35517.1"/>
    </source>
</evidence>
<gene>
    <name evidence="1" type="ORF">CAI16_07685</name>
</gene>
<proteinExistence type="predicted"/>
<reference evidence="1 2" key="1">
    <citation type="submission" date="2017-05" db="EMBL/GenBank/DDBJ databases">
        <title>Virgibacillus sp. AK90 isolated from a saltern of Kakinada, India.</title>
        <authorList>
            <person name="Gupta V."/>
            <person name="Sidhu C."/>
            <person name="Korpole S."/>
            <person name="Pinnaka A.K."/>
        </authorList>
    </citation>
    <scope>NUCLEOTIDE SEQUENCE [LARGE SCALE GENOMIC DNA]</scope>
    <source>
        <strain evidence="1 2">AK90</strain>
    </source>
</reference>
<dbReference type="EMBL" id="NFZX01000012">
    <property type="protein sequence ID" value="RFA35517.1"/>
    <property type="molecule type" value="Genomic_DNA"/>
</dbReference>
<accession>A0A3E0WU79</accession>
<sequence length="134" mass="15695">MIPYFSVVHKIGSLPEIQVLQEFTRIENLDRSELAKTKDLIPVMKYKNNKRLPGIRNDGEVIFFFRFDEHKLKEWELNTNHSEVTSDIILRYNRNRNQLGYSASGDSEGSLGGLIEQTKPNKNYTLFLYERLDV</sequence>
<protein>
    <submittedName>
        <fullName evidence="1">Uncharacterized protein</fullName>
    </submittedName>
</protein>
<comment type="caution">
    <text evidence="1">The sequence shown here is derived from an EMBL/GenBank/DDBJ whole genome shotgun (WGS) entry which is preliminary data.</text>
</comment>